<evidence type="ECO:0000313" key="1">
    <source>
        <dbReference type="EMBL" id="RHZ89170.1"/>
    </source>
</evidence>
<keyword evidence="2" id="KW-1185">Reference proteome</keyword>
<organism evidence="1 2">
    <name type="scientific">Diversispora epigaea</name>
    <dbReference type="NCBI Taxonomy" id="1348612"/>
    <lineage>
        <taxon>Eukaryota</taxon>
        <taxon>Fungi</taxon>
        <taxon>Fungi incertae sedis</taxon>
        <taxon>Mucoromycota</taxon>
        <taxon>Glomeromycotina</taxon>
        <taxon>Glomeromycetes</taxon>
        <taxon>Diversisporales</taxon>
        <taxon>Diversisporaceae</taxon>
        <taxon>Diversispora</taxon>
    </lineage>
</organism>
<dbReference type="OrthoDB" id="10353963at2759"/>
<proteinExistence type="predicted"/>
<dbReference type="SUPFAM" id="SSF54060">
    <property type="entry name" value="His-Me finger endonucleases"/>
    <property type="match status" value="1"/>
</dbReference>
<dbReference type="InterPro" id="IPR036388">
    <property type="entry name" value="WH-like_DNA-bd_sf"/>
</dbReference>
<gene>
    <name evidence="1" type="ORF">Glove_18g122</name>
</gene>
<evidence type="ECO:0000313" key="2">
    <source>
        <dbReference type="Proteomes" id="UP000266861"/>
    </source>
</evidence>
<dbReference type="AlphaFoldDB" id="A0A397JXK6"/>
<dbReference type="STRING" id="1348612.A0A397JXK6"/>
<comment type="caution">
    <text evidence="1">The sequence shown here is derived from an EMBL/GenBank/DDBJ whole genome shotgun (WGS) entry which is preliminary data.</text>
</comment>
<dbReference type="Proteomes" id="UP000266861">
    <property type="component" value="Unassembled WGS sequence"/>
</dbReference>
<dbReference type="EMBL" id="PQFF01000016">
    <property type="protein sequence ID" value="RHZ89170.1"/>
    <property type="molecule type" value="Genomic_DNA"/>
</dbReference>
<accession>A0A397JXK6</accession>
<reference evidence="1 2" key="1">
    <citation type="submission" date="2018-08" db="EMBL/GenBank/DDBJ databases">
        <title>Genome and evolution of the arbuscular mycorrhizal fungus Diversispora epigaea (formerly Glomus versiforme) and its bacterial endosymbionts.</title>
        <authorList>
            <person name="Sun X."/>
            <person name="Fei Z."/>
            <person name="Harrison M."/>
        </authorList>
    </citation>
    <scope>NUCLEOTIDE SEQUENCE [LARGE SCALE GENOMIC DNA]</scope>
    <source>
        <strain evidence="1 2">IT104</strain>
    </source>
</reference>
<protein>
    <recommendedName>
        <fullName evidence="3">HNH nuclease domain-containing protein</fullName>
    </recommendedName>
</protein>
<sequence length="128" mass="14576">MEVWLPVAIASDLLFKVDCVKSIAVHILVAQALIPNPKNKPYVNHINSIRYDNHAERTVFCHNSSKKIMQMTLDGNVVQVWDSAKLAGITLNISSRNIATCCRGKRNSAGRWHWMYYDSYIQSDPNEE</sequence>
<evidence type="ECO:0008006" key="3">
    <source>
        <dbReference type="Google" id="ProtNLM"/>
    </source>
</evidence>
<dbReference type="Gene3D" id="1.10.10.10">
    <property type="entry name" value="Winged helix-like DNA-binding domain superfamily/Winged helix DNA-binding domain"/>
    <property type="match status" value="1"/>
</dbReference>
<dbReference type="InterPro" id="IPR044925">
    <property type="entry name" value="His-Me_finger_sf"/>
</dbReference>
<name>A0A397JXK6_9GLOM</name>